<dbReference type="PIRSF" id="PIRSF002181">
    <property type="entry name" value="Ribosomal_L13"/>
    <property type="match status" value="1"/>
</dbReference>
<evidence type="ECO:0000313" key="5">
    <source>
        <dbReference type="EMBL" id="OGY97120.1"/>
    </source>
</evidence>
<proteinExistence type="inferred from homology"/>
<accession>A0A1G2C8Y7</accession>
<dbReference type="NCBIfam" id="TIGR01066">
    <property type="entry name" value="rplM_bact"/>
    <property type="match status" value="1"/>
</dbReference>
<keyword evidence="3 4" id="KW-0687">Ribonucleoprotein</keyword>
<dbReference type="PANTHER" id="PTHR11545">
    <property type="entry name" value="RIBOSOMAL PROTEIN L13"/>
    <property type="match status" value="1"/>
</dbReference>
<dbReference type="GO" id="GO:0017148">
    <property type="term" value="P:negative regulation of translation"/>
    <property type="evidence" value="ECO:0007669"/>
    <property type="project" value="TreeGrafter"/>
</dbReference>
<dbReference type="EMBL" id="MHKU01000009">
    <property type="protein sequence ID" value="OGY97120.1"/>
    <property type="molecule type" value="Genomic_DNA"/>
</dbReference>
<protein>
    <recommendedName>
        <fullName evidence="4">Large ribosomal subunit protein uL13</fullName>
    </recommendedName>
</protein>
<dbReference type="GO" id="GO:1990904">
    <property type="term" value="C:ribonucleoprotein complex"/>
    <property type="evidence" value="ECO:0007669"/>
    <property type="project" value="UniProtKB-KW"/>
</dbReference>
<dbReference type="AlphaFoldDB" id="A0A1G2C8Y7"/>
<dbReference type="GO" id="GO:0005840">
    <property type="term" value="C:ribosome"/>
    <property type="evidence" value="ECO:0007669"/>
    <property type="project" value="UniProtKB-KW"/>
</dbReference>
<dbReference type="SUPFAM" id="SSF52161">
    <property type="entry name" value="Ribosomal protein L13"/>
    <property type="match status" value="1"/>
</dbReference>
<dbReference type="CDD" id="cd00392">
    <property type="entry name" value="Ribosomal_L13"/>
    <property type="match status" value="1"/>
</dbReference>
<name>A0A1G2C8Y7_9BACT</name>
<sequence>MDYTIDVKHKRLGRLATEIAIILQGKKDPFYRPNRVSGDKVFVKNADAIAVTGKKLKQKIYYRHTGYMGHLKSATLEEVMAKDPKRVIREAVRKMLPKNFLNQRRLKNLIFVDSK</sequence>
<organism evidence="5 6">
    <name type="scientific">Candidatus Liptonbacteria bacterium GWB1_49_6</name>
    <dbReference type="NCBI Taxonomy" id="1798644"/>
    <lineage>
        <taxon>Bacteria</taxon>
        <taxon>Candidatus Liptoniibacteriota</taxon>
    </lineage>
</organism>
<dbReference type="Gene3D" id="3.90.1180.10">
    <property type="entry name" value="Ribosomal protein L13"/>
    <property type="match status" value="1"/>
</dbReference>
<dbReference type="GO" id="GO:0003735">
    <property type="term" value="F:structural constituent of ribosome"/>
    <property type="evidence" value="ECO:0007669"/>
    <property type="project" value="InterPro"/>
</dbReference>
<comment type="function">
    <text evidence="4">This protein is one of the early assembly proteins of the 50S ribosomal subunit, although it is not seen to bind rRNA by itself. It is important during the early stages of 50S assembly.</text>
</comment>
<comment type="subunit">
    <text evidence="4">Part of the 50S ribosomal subunit.</text>
</comment>
<evidence type="ECO:0000256" key="3">
    <source>
        <dbReference type="ARBA" id="ARBA00023274"/>
    </source>
</evidence>
<dbReference type="PANTHER" id="PTHR11545:SF2">
    <property type="entry name" value="LARGE RIBOSOMAL SUBUNIT PROTEIN UL13M"/>
    <property type="match status" value="1"/>
</dbReference>
<reference evidence="5 6" key="1">
    <citation type="journal article" date="2016" name="Nat. Commun.">
        <title>Thousands of microbial genomes shed light on interconnected biogeochemical processes in an aquifer system.</title>
        <authorList>
            <person name="Anantharaman K."/>
            <person name="Brown C.T."/>
            <person name="Hug L.A."/>
            <person name="Sharon I."/>
            <person name="Castelle C.J."/>
            <person name="Probst A.J."/>
            <person name="Thomas B.C."/>
            <person name="Singh A."/>
            <person name="Wilkins M.J."/>
            <person name="Karaoz U."/>
            <person name="Brodie E.L."/>
            <person name="Williams K.H."/>
            <person name="Hubbard S.S."/>
            <person name="Banfield J.F."/>
        </authorList>
    </citation>
    <scope>NUCLEOTIDE SEQUENCE [LARGE SCALE GENOMIC DNA]</scope>
</reference>
<dbReference type="InterPro" id="IPR036899">
    <property type="entry name" value="Ribosomal_uL13_sf"/>
</dbReference>
<dbReference type="GO" id="GO:0006412">
    <property type="term" value="P:translation"/>
    <property type="evidence" value="ECO:0007669"/>
    <property type="project" value="UniProtKB-UniRule"/>
</dbReference>
<dbReference type="InterPro" id="IPR005823">
    <property type="entry name" value="Ribosomal_uL13_bac-type"/>
</dbReference>
<dbReference type="Pfam" id="PF00572">
    <property type="entry name" value="Ribosomal_L13"/>
    <property type="match status" value="1"/>
</dbReference>
<evidence type="ECO:0000256" key="4">
    <source>
        <dbReference type="HAMAP-Rule" id="MF_01366"/>
    </source>
</evidence>
<dbReference type="InterPro" id="IPR005822">
    <property type="entry name" value="Ribosomal_uL13"/>
</dbReference>
<keyword evidence="2 4" id="KW-0689">Ribosomal protein</keyword>
<dbReference type="STRING" id="1798644.A2122_02855"/>
<comment type="caution">
    <text evidence="5">The sequence shown here is derived from an EMBL/GenBank/DDBJ whole genome shotgun (WGS) entry which is preliminary data.</text>
</comment>
<evidence type="ECO:0000256" key="1">
    <source>
        <dbReference type="ARBA" id="ARBA00006227"/>
    </source>
</evidence>
<dbReference type="HAMAP" id="MF_01366">
    <property type="entry name" value="Ribosomal_uL13"/>
    <property type="match status" value="1"/>
</dbReference>
<dbReference type="GO" id="GO:0003729">
    <property type="term" value="F:mRNA binding"/>
    <property type="evidence" value="ECO:0007669"/>
    <property type="project" value="TreeGrafter"/>
</dbReference>
<comment type="similarity">
    <text evidence="1 4">Belongs to the universal ribosomal protein uL13 family.</text>
</comment>
<gene>
    <name evidence="4" type="primary">rplM</name>
    <name evidence="5" type="ORF">A2122_02855</name>
</gene>
<evidence type="ECO:0000313" key="6">
    <source>
        <dbReference type="Proteomes" id="UP000176648"/>
    </source>
</evidence>
<dbReference type="Proteomes" id="UP000176648">
    <property type="component" value="Unassembled WGS sequence"/>
</dbReference>
<evidence type="ECO:0000256" key="2">
    <source>
        <dbReference type="ARBA" id="ARBA00022980"/>
    </source>
</evidence>